<proteinExistence type="predicted"/>
<comment type="caution">
    <text evidence="2">The sequence shown here is derived from an EMBL/GenBank/DDBJ whole genome shotgun (WGS) entry which is preliminary data.</text>
</comment>
<dbReference type="EMBL" id="JAUSWJ010000001">
    <property type="protein sequence ID" value="MDQ0518398.1"/>
    <property type="molecule type" value="Genomic_DNA"/>
</dbReference>
<sequence>MIDKPERIDPMLTFTVPDMSCGHCASTIGKAAREAAPGAEVRVDLATKRVEIDGAADAATVAAAIRAAGYEPASA</sequence>
<feature type="domain" description="HMA" evidence="1">
    <location>
        <begin position="10"/>
        <end position="73"/>
    </location>
</feature>
<evidence type="ECO:0000313" key="2">
    <source>
        <dbReference type="EMBL" id="MDQ0518398.1"/>
    </source>
</evidence>
<evidence type="ECO:0000259" key="1">
    <source>
        <dbReference type="PROSITE" id="PS50846"/>
    </source>
</evidence>
<evidence type="ECO:0000313" key="3">
    <source>
        <dbReference type="Proteomes" id="UP001223743"/>
    </source>
</evidence>
<name>A0ABU0MC85_9HYPH</name>
<dbReference type="Proteomes" id="UP001223743">
    <property type="component" value="Unassembled WGS sequence"/>
</dbReference>
<dbReference type="InterPro" id="IPR036163">
    <property type="entry name" value="HMA_dom_sf"/>
</dbReference>
<dbReference type="Gene3D" id="3.30.70.100">
    <property type="match status" value="1"/>
</dbReference>
<protein>
    <submittedName>
        <fullName evidence="2">Copper chaperone</fullName>
    </submittedName>
</protein>
<organism evidence="2 3">
    <name type="scientific">Kaistia geumhonensis</name>
    <dbReference type="NCBI Taxonomy" id="410839"/>
    <lineage>
        <taxon>Bacteria</taxon>
        <taxon>Pseudomonadati</taxon>
        <taxon>Pseudomonadota</taxon>
        <taxon>Alphaproteobacteria</taxon>
        <taxon>Hyphomicrobiales</taxon>
        <taxon>Kaistiaceae</taxon>
        <taxon>Kaistia</taxon>
    </lineage>
</organism>
<accession>A0ABU0MC85</accession>
<gene>
    <name evidence="2" type="ORF">QO015_004011</name>
</gene>
<keyword evidence="3" id="KW-1185">Reference proteome</keyword>
<dbReference type="InterPro" id="IPR006121">
    <property type="entry name" value="HMA_dom"/>
</dbReference>
<dbReference type="RefSeq" id="WP_266283924.1">
    <property type="nucleotide sequence ID" value="NZ_JAPKNF010000004.1"/>
</dbReference>
<dbReference type="Pfam" id="PF00403">
    <property type="entry name" value="HMA"/>
    <property type="match status" value="1"/>
</dbReference>
<reference evidence="2 3" key="1">
    <citation type="submission" date="2023-07" db="EMBL/GenBank/DDBJ databases">
        <title>Genomic Encyclopedia of Type Strains, Phase IV (KMG-IV): sequencing the most valuable type-strain genomes for metagenomic binning, comparative biology and taxonomic classification.</title>
        <authorList>
            <person name="Goeker M."/>
        </authorList>
    </citation>
    <scope>NUCLEOTIDE SEQUENCE [LARGE SCALE GENOMIC DNA]</scope>
    <source>
        <strain evidence="2 3">B1-1</strain>
    </source>
</reference>
<dbReference type="SUPFAM" id="SSF55008">
    <property type="entry name" value="HMA, heavy metal-associated domain"/>
    <property type="match status" value="1"/>
</dbReference>
<dbReference type="CDD" id="cd00371">
    <property type="entry name" value="HMA"/>
    <property type="match status" value="1"/>
</dbReference>
<dbReference type="PROSITE" id="PS50846">
    <property type="entry name" value="HMA_2"/>
    <property type="match status" value="1"/>
</dbReference>